<dbReference type="PANTHER" id="PTHR14647">
    <property type="entry name" value="GALACTOSE-3-O-SULFOTRANSFERASE"/>
    <property type="match status" value="1"/>
</dbReference>
<dbReference type="AlphaFoldDB" id="A0A7J7IWL1"/>
<sequence>MPDHKNDSYEYRSLNASRRQPQCLPQMSLMFLKTHKSGSTTLIATFQKYAYLNKLLMMVPRTNNNMYNWPMEFRPNKDNMKSPTHTKFDMLVNHIIFNKTSINKLMKAQTKFVTILREPLFHLRSAFDYFNLNKNHRLGKGKAAMELFLSDPDEYDKLPFWMDNIVYFANNRINSMTRNLQSADLGLSYWDFDNEDIVQSFVKAVLDEFHFILILERLEESLVLFRRVMCWEMKDIMFIKKNVNPKHEYRVEDLSLQSRINAYKWNNVDLMLYREATSKLDQLLSEEPDIYDEIEVYRKLRHSITKYCVEGILYKHVKDPLVIPAGRWNTEIIVDSTYCALLLLDERDMTHVFKCLQYPWHTDCQGKSGARFQQIQDMIEGAQDFEEFPCQQENLAQNNHTQYNR</sequence>
<dbReference type="InterPro" id="IPR027417">
    <property type="entry name" value="P-loop_NTPase"/>
</dbReference>
<dbReference type="OrthoDB" id="514299at2759"/>
<keyword evidence="5" id="KW-0735">Signal-anchor</keyword>
<dbReference type="GO" id="GO:0000139">
    <property type="term" value="C:Golgi membrane"/>
    <property type="evidence" value="ECO:0007669"/>
    <property type="project" value="UniProtKB-SubCell"/>
</dbReference>
<evidence type="ECO:0000256" key="3">
    <source>
        <dbReference type="ARBA" id="ARBA00022679"/>
    </source>
</evidence>
<keyword evidence="6" id="KW-1133">Transmembrane helix</keyword>
<comment type="subcellular location">
    <subcellularLocation>
        <location evidence="1">Golgi apparatus membrane</location>
        <topology evidence="1">Single-pass type II membrane protein</topology>
    </subcellularLocation>
</comment>
<dbReference type="PANTHER" id="PTHR14647:SF87">
    <property type="entry name" value="PUTATIVE-RELATED"/>
    <property type="match status" value="1"/>
</dbReference>
<organism evidence="10 11">
    <name type="scientific">Bugula neritina</name>
    <name type="common">Brown bryozoan</name>
    <name type="synonym">Sertularia neritina</name>
    <dbReference type="NCBI Taxonomy" id="10212"/>
    <lineage>
        <taxon>Eukaryota</taxon>
        <taxon>Metazoa</taxon>
        <taxon>Spiralia</taxon>
        <taxon>Lophotrochozoa</taxon>
        <taxon>Bryozoa</taxon>
        <taxon>Gymnolaemata</taxon>
        <taxon>Cheilostomatida</taxon>
        <taxon>Flustrina</taxon>
        <taxon>Buguloidea</taxon>
        <taxon>Bugulidae</taxon>
        <taxon>Bugula</taxon>
    </lineage>
</organism>
<gene>
    <name evidence="10" type="ORF">EB796_024054</name>
</gene>
<dbReference type="GO" id="GO:0001733">
    <property type="term" value="F:galactosylceramide sulfotransferase activity"/>
    <property type="evidence" value="ECO:0007669"/>
    <property type="project" value="InterPro"/>
</dbReference>
<keyword evidence="9" id="KW-0325">Glycoprotein</keyword>
<evidence type="ECO:0000256" key="7">
    <source>
        <dbReference type="ARBA" id="ARBA00023034"/>
    </source>
</evidence>
<comment type="similarity">
    <text evidence="2">Belongs to the galactose-3-O-sulfotransferase family.</text>
</comment>
<evidence type="ECO:0000256" key="2">
    <source>
        <dbReference type="ARBA" id="ARBA00008124"/>
    </source>
</evidence>
<dbReference type="GO" id="GO:0009247">
    <property type="term" value="P:glycolipid biosynthetic process"/>
    <property type="evidence" value="ECO:0007669"/>
    <property type="project" value="InterPro"/>
</dbReference>
<name>A0A7J7IWL1_BUGNE</name>
<keyword evidence="3" id="KW-0808">Transferase</keyword>
<reference evidence="10" key="1">
    <citation type="submission" date="2020-06" db="EMBL/GenBank/DDBJ databases">
        <title>Draft genome of Bugula neritina, a colonial animal packing powerful symbionts and potential medicines.</title>
        <authorList>
            <person name="Rayko M."/>
        </authorList>
    </citation>
    <scope>NUCLEOTIDE SEQUENCE [LARGE SCALE GENOMIC DNA]</scope>
    <source>
        <strain evidence="10">Kwan_BN1</strain>
    </source>
</reference>
<dbReference type="EMBL" id="VXIV02003373">
    <property type="protein sequence ID" value="KAF6017628.1"/>
    <property type="molecule type" value="Genomic_DNA"/>
</dbReference>
<evidence type="ECO:0000313" key="10">
    <source>
        <dbReference type="EMBL" id="KAF6017628.1"/>
    </source>
</evidence>
<accession>A0A7J7IWL1</accession>
<evidence type="ECO:0000256" key="4">
    <source>
        <dbReference type="ARBA" id="ARBA00022692"/>
    </source>
</evidence>
<comment type="caution">
    <text evidence="10">The sequence shown here is derived from an EMBL/GenBank/DDBJ whole genome shotgun (WGS) entry which is preliminary data.</text>
</comment>
<keyword evidence="7" id="KW-0333">Golgi apparatus</keyword>
<protein>
    <recommendedName>
        <fullName evidence="12">GAL3ST1</fullName>
    </recommendedName>
</protein>
<evidence type="ECO:0000256" key="9">
    <source>
        <dbReference type="ARBA" id="ARBA00023180"/>
    </source>
</evidence>
<dbReference type="Gene3D" id="3.40.50.300">
    <property type="entry name" value="P-loop containing nucleotide triphosphate hydrolases"/>
    <property type="match status" value="1"/>
</dbReference>
<dbReference type="InterPro" id="IPR009729">
    <property type="entry name" value="Gal-3-0_sulfotransfrase"/>
</dbReference>
<evidence type="ECO:0000256" key="5">
    <source>
        <dbReference type="ARBA" id="ARBA00022968"/>
    </source>
</evidence>
<dbReference type="Pfam" id="PF06990">
    <property type="entry name" value="Gal-3-0_sulfotr"/>
    <property type="match status" value="1"/>
</dbReference>
<evidence type="ECO:0000256" key="8">
    <source>
        <dbReference type="ARBA" id="ARBA00023136"/>
    </source>
</evidence>
<evidence type="ECO:0000313" key="11">
    <source>
        <dbReference type="Proteomes" id="UP000593567"/>
    </source>
</evidence>
<dbReference type="Proteomes" id="UP000593567">
    <property type="component" value="Unassembled WGS sequence"/>
</dbReference>
<evidence type="ECO:0008006" key="12">
    <source>
        <dbReference type="Google" id="ProtNLM"/>
    </source>
</evidence>
<evidence type="ECO:0000256" key="6">
    <source>
        <dbReference type="ARBA" id="ARBA00022989"/>
    </source>
</evidence>
<keyword evidence="4" id="KW-0812">Transmembrane</keyword>
<proteinExistence type="inferred from homology"/>
<evidence type="ECO:0000256" key="1">
    <source>
        <dbReference type="ARBA" id="ARBA00004323"/>
    </source>
</evidence>
<keyword evidence="8" id="KW-0472">Membrane</keyword>
<keyword evidence="11" id="KW-1185">Reference proteome</keyword>